<dbReference type="PANTHER" id="PTHR45751:SF48">
    <property type="entry name" value="COPINE FAMILY PROTEIN 1"/>
    <property type="match status" value="1"/>
</dbReference>
<reference evidence="4" key="1">
    <citation type="journal article" date="2011" name="Genome Res.">
        <title>Deep small RNA sequencing from the nematode Ascaris reveals conservation, functional diversification, and novel developmental profiles.</title>
        <authorList>
            <person name="Wang J."/>
            <person name="Czech B."/>
            <person name="Crunk A."/>
            <person name="Wallace A."/>
            <person name="Mitreva M."/>
            <person name="Hannon G.J."/>
            <person name="Davis R.E."/>
        </authorList>
    </citation>
    <scope>NUCLEOTIDE SEQUENCE</scope>
</reference>
<evidence type="ECO:0000313" key="4">
    <source>
        <dbReference type="EMBL" id="ADY41060.1"/>
    </source>
</evidence>
<dbReference type="SUPFAM" id="SSF53300">
    <property type="entry name" value="vWA-like"/>
    <property type="match status" value="1"/>
</dbReference>
<evidence type="ECO:0000256" key="1">
    <source>
        <dbReference type="SAM" id="Coils"/>
    </source>
</evidence>
<name>F1KT56_ASCSU</name>
<accession>F1KT56</accession>
<dbReference type="SMART" id="SM00327">
    <property type="entry name" value="VWA"/>
    <property type="match status" value="1"/>
</dbReference>
<dbReference type="InterPro" id="IPR002035">
    <property type="entry name" value="VWF_A"/>
</dbReference>
<feature type="coiled-coil region" evidence="1">
    <location>
        <begin position="100"/>
        <end position="127"/>
    </location>
</feature>
<dbReference type="GO" id="GO:0004842">
    <property type="term" value="F:ubiquitin-protein transferase activity"/>
    <property type="evidence" value="ECO:0007669"/>
    <property type="project" value="TreeGrafter"/>
</dbReference>
<evidence type="ECO:0000259" key="3">
    <source>
        <dbReference type="SMART" id="SM00327"/>
    </source>
</evidence>
<dbReference type="Pfam" id="PF07002">
    <property type="entry name" value="Copine"/>
    <property type="match status" value="1"/>
</dbReference>
<feature type="domain" description="VWFA" evidence="3">
    <location>
        <begin position="771"/>
        <end position="960"/>
    </location>
</feature>
<keyword evidence="2" id="KW-0472">Membrane</keyword>
<keyword evidence="2" id="KW-0812">Transmembrane</keyword>
<proteinExistence type="evidence at transcript level"/>
<dbReference type="InterPro" id="IPR036465">
    <property type="entry name" value="vWFA_dom_sf"/>
</dbReference>
<dbReference type="EMBL" id="JI165439">
    <property type="protein sequence ID" value="ADY41060.1"/>
    <property type="molecule type" value="mRNA"/>
</dbReference>
<keyword evidence="2" id="KW-1133">Transmembrane helix</keyword>
<dbReference type="AlphaFoldDB" id="F1KT56"/>
<dbReference type="InterPro" id="IPR010734">
    <property type="entry name" value="Copine_C"/>
</dbReference>
<sequence length="1006" mass="111935">MVYSSELGYDPDEWEECPDEEHRMLFGFFTRMLLSLFAVGSTVFLLWFMEARKQWAKAAKECKEPVYVETIVKEEDEEIHVISELPQKLVKETRVEPSFTKEEEEALEEWRREVARLEEARLRELDDRMCDGSSVLSEIETESQLIDSLLPADEIAMDLDTAEQEHFQVLKNVCATPPCTPPDTSGVYGKTLPFEEITKKLTADGQGISEVSSEQHEFELVKEMGTTNANGLADWEAPPIAEFLGEPSEVYPAKRVGEPIAGHVESGQARASTDGEEGFVKVYDEHEEKLKERNVAEVLSKGPEGVAEIEHIYDVPAVEIGSQDTQVSVHERTERGTSVKAMYNIEMQPETQQIEDYPRVPLEPEVVFGRPPEFEPAAIQQHPDAVQVAAHLKSGPDFSQVAATSEQNLDLSQVPPAELAPPQFTDSLPVRTSSTSDGAKVEHAEHIVSEKNMQQMDQKEAEELKKLFEEYDILEKPNEQQDVKSSFILHDTHPLGGALQQVEQPPIHVQQGVTHDHKIEPTIDFHSDQQKKEFDGYVDIVGEQQGISRVELSASEYPAIQIASDEVRRLAEADIYVQDAMEYVSSQRPTDTISGFVIEEDMLESVERSGQAAHVSGQHNAPASAEATSQLVKTNEAFEKIEQIAEIDDTMTYAPEIQSIEIPPDQASENSEILQEYFDQVAAECTNVFKMPLMQARTATATGSGMPARRLEYSPSISSIRSGKSYTSSEGLRKQSSLLSALGVTSMQEMLLTLTSLEALSAAMAKAGLESTNLIFGIDYTASNKYQGEHCFGGRSLHSLDPLVPNPYQQVISVMGRTLAPFATSGFIPAYGFGDSKTGDWSVFKLKEHGECRDLDEVLSVYNEVTPTISLSGPTNFAPLIYQAIEICERVQDYHILVIVADGQVTNEKATRKAIVRACQYPLSIIVVGVGDGPWEMMRIFDESLPKRPWDNFHFVEFDEVMRKASSVDSGEVTFAIQSLLEIPDQYNTVRQLGLIRGSKSVSKAK</sequence>
<dbReference type="GO" id="GO:0016567">
    <property type="term" value="P:protein ubiquitination"/>
    <property type="evidence" value="ECO:0007669"/>
    <property type="project" value="TreeGrafter"/>
</dbReference>
<evidence type="ECO:0000256" key="2">
    <source>
        <dbReference type="SAM" id="Phobius"/>
    </source>
</evidence>
<dbReference type="PANTHER" id="PTHR45751">
    <property type="entry name" value="COPINE FAMILY PROTEIN 1"/>
    <property type="match status" value="1"/>
</dbReference>
<protein>
    <submittedName>
        <fullName evidence="4">Copine domain-containing protein 2</fullName>
    </submittedName>
</protein>
<organism evidence="4">
    <name type="scientific">Ascaris suum</name>
    <name type="common">Pig roundworm</name>
    <name type="synonym">Ascaris lumbricoides</name>
    <dbReference type="NCBI Taxonomy" id="6253"/>
    <lineage>
        <taxon>Eukaryota</taxon>
        <taxon>Metazoa</taxon>
        <taxon>Ecdysozoa</taxon>
        <taxon>Nematoda</taxon>
        <taxon>Chromadorea</taxon>
        <taxon>Rhabditida</taxon>
        <taxon>Spirurina</taxon>
        <taxon>Ascaridomorpha</taxon>
        <taxon>Ascaridoidea</taxon>
        <taxon>Ascarididae</taxon>
        <taxon>Ascaris</taxon>
    </lineage>
</organism>
<feature type="transmembrane region" description="Helical" evidence="2">
    <location>
        <begin position="28"/>
        <end position="48"/>
    </location>
</feature>
<dbReference type="GO" id="GO:0005634">
    <property type="term" value="C:nucleus"/>
    <property type="evidence" value="ECO:0007669"/>
    <property type="project" value="TreeGrafter"/>
</dbReference>
<keyword evidence="1" id="KW-0175">Coiled coil</keyword>
<dbReference type="InterPro" id="IPR052079">
    <property type="entry name" value="E3_ligase/Copine_domain"/>
</dbReference>